<evidence type="ECO:0000256" key="5">
    <source>
        <dbReference type="ARBA" id="ARBA00022741"/>
    </source>
</evidence>
<reference evidence="10 11" key="1">
    <citation type="journal article" date="2018" name="Nat. Biotechnol.">
        <title>A standardized bacterial taxonomy based on genome phylogeny substantially revises the tree of life.</title>
        <authorList>
            <person name="Parks D.H."/>
            <person name="Chuvochina M."/>
            <person name="Waite D.W."/>
            <person name="Rinke C."/>
            <person name="Skarshewski A."/>
            <person name="Chaumeil P.A."/>
            <person name="Hugenholtz P."/>
        </authorList>
    </citation>
    <scope>NUCLEOTIDE SEQUENCE [LARGE SCALE GENOMIC DNA]</scope>
    <source>
        <strain evidence="10">UBA10707</strain>
    </source>
</reference>
<dbReference type="InterPro" id="IPR017871">
    <property type="entry name" value="ABC_transporter-like_CS"/>
</dbReference>
<dbReference type="SMART" id="SM00382">
    <property type="entry name" value="AAA"/>
    <property type="match status" value="1"/>
</dbReference>
<comment type="caution">
    <text evidence="10">The sequence shown here is derived from an EMBL/GenBank/DDBJ whole genome shotgun (WGS) entry which is preliminary data.</text>
</comment>
<dbReference type="InterPro" id="IPR027417">
    <property type="entry name" value="P-loop_NTPase"/>
</dbReference>
<dbReference type="Gene3D" id="3.40.50.300">
    <property type="entry name" value="P-loop containing nucleotide triphosphate hydrolases"/>
    <property type="match status" value="2"/>
</dbReference>
<keyword evidence="1" id="KW-0813">Transport</keyword>
<evidence type="ECO:0000256" key="7">
    <source>
        <dbReference type="ARBA" id="ARBA00022967"/>
    </source>
</evidence>
<dbReference type="Proteomes" id="UP000264036">
    <property type="component" value="Unassembled WGS sequence"/>
</dbReference>
<evidence type="ECO:0000313" key="11">
    <source>
        <dbReference type="Proteomes" id="UP000264036"/>
    </source>
</evidence>
<evidence type="ECO:0000256" key="1">
    <source>
        <dbReference type="ARBA" id="ARBA00022448"/>
    </source>
</evidence>
<dbReference type="PROSITE" id="PS00211">
    <property type="entry name" value="ABC_TRANSPORTER_1"/>
    <property type="match status" value="1"/>
</dbReference>
<evidence type="ECO:0000256" key="4">
    <source>
        <dbReference type="ARBA" id="ARBA00022737"/>
    </source>
</evidence>
<dbReference type="GO" id="GO:0005524">
    <property type="term" value="F:ATP binding"/>
    <property type="evidence" value="ECO:0007669"/>
    <property type="project" value="UniProtKB-KW"/>
</dbReference>
<evidence type="ECO:0000256" key="8">
    <source>
        <dbReference type="ARBA" id="ARBA00023136"/>
    </source>
</evidence>
<dbReference type="CDD" id="cd03215">
    <property type="entry name" value="ABC_Carb_Monos_II"/>
    <property type="match status" value="1"/>
</dbReference>
<feature type="domain" description="ABC transporter" evidence="9">
    <location>
        <begin position="256"/>
        <end position="500"/>
    </location>
</feature>
<dbReference type="InterPro" id="IPR050107">
    <property type="entry name" value="ABC_carbohydrate_import_ATPase"/>
</dbReference>
<dbReference type="InterPro" id="IPR003593">
    <property type="entry name" value="AAA+_ATPase"/>
</dbReference>
<protein>
    <submittedName>
        <fullName evidence="10">Sugar ABC transporter ATP-binding protein</fullName>
    </submittedName>
</protein>
<dbReference type="Pfam" id="PF00005">
    <property type="entry name" value="ABC_tran"/>
    <property type="match status" value="2"/>
</dbReference>
<keyword evidence="7" id="KW-1278">Translocase</keyword>
<keyword evidence="6 10" id="KW-0067">ATP-binding</keyword>
<evidence type="ECO:0000256" key="3">
    <source>
        <dbReference type="ARBA" id="ARBA00022597"/>
    </source>
</evidence>
<keyword evidence="2" id="KW-1003">Cell membrane</keyword>
<keyword evidence="8" id="KW-0472">Membrane</keyword>
<dbReference type="EMBL" id="DOEK01000029">
    <property type="protein sequence ID" value="HBP30259.1"/>
    <property type="molecule type" value="Genomic_DNA"/>
</dbReference>
<proteinExistence type="predicted"/>
<gene>
    <name evidence="10" type="ORF">DD666_12680</name>
</gene>
<dbReference type="PANTHER" id="PTHR43790:SF1">
    <property type="entry name" value="XYLOSE IMPORT ATP-BINDING PROTEIN XYLG"/>
    <property type="match status" value="1"/>
</dbReference>
<sequence length="506" mass="55727">MNESAIALRLSDVSKNYGPIKALSDVSLAVARGRVHALLGENGAGKSTTVKLLSGLIAPTKGTIEIFDKQVQLASPRIAQASGIQTAFQEMTLLPDLSVFDNMVLPYAATDRTGMLKRSALRQQLERHFEELGFPISLDLPVNRFNLALQQKLEIARALFRQPQILLLDEPTSTLTASDVTWLGDIIGKLKARGVTIIFISHRMKEVREFCDDLSILRNGHHVSTRPADAFSDTEVVESIVGRSISQVYPEKRLPQTTESVLTLKNVHTSRLHDINIDLKKGEILGISALQGMGQLDLFQLCFGIEQPDSGTLLLDGQPLTLLSPVDAIRPNVGIGFVPEDRKTEGLLLNQSGLKNTSLPVLSRFSVYGTLDEKNEAQSAAKVFTRIELDRRALWMDAASFSGGNQQKIVIAKWLLARSRILLLFDPTRGIDVGTKHELYELITDFAAMGGSVLFYSTEIPEVVNLSHRVHVMYKGEIRETVAESDIGETRIMDIAMGNLRQAGAH</sequence>
<dbReference type="GO" id="GO:0016887">
    <property type="term" value="F:ATP hydrolysis activity"/>
    <property type="evidence" value="ECO:0007669"/>
    <property type="project" value="InterPro"/>
</dbReference>
<organism evidence="10 11">
    <name type="scientific">Advenella kashmirensis</name>
    <dbReference type="NCBI Taxonomy" id="310575"/>
    <lineage>
        <taxon>Bacteria</taxon>
        <taxon>Pseudomonadati</taxon>
        <taxon>Pseudomonadota</taxon>
        <taxon>Betaproteobacteria</taxon>
        <taxon>Burkholderiales</taxon>
        <taxon>Alcaligenaceae</taxon>
    </lineage>
</organism>
<feature type="domain" description="ABC transporter" evidence="9">
    <location>
        <begin position="8"/>
        <end position="244"/>
    </location>
</feature>
<keyword evidence="5" id="KW-0547">Nucleotide-binding</keyword>
<name>A0A356LHE3_9BURK</name>
<evidence type="ECO:0000259" key="9">
    <source>
        <dbReference type="PROSITE" id="PS50893"/>
    </source>
</evidence>
<evidence type="ECO:0000256" key="2">
    <source>
        <dbReference type="ARBA" id="ARBA00022475"/>
    </source>
</evidence>
<dbReference type="PANTHER" id="PTHR43790">
    <property type="entry name" value="CARBOHYDRATE TRANSPORT ATP-BINDING PROTEIN MG119-RELATED"/>
    <property type="match status" value="1"/>
</dbReference>
<dbReference type="SUPFAM" id="SSF52540">
    <property type="entry name" value="P-loop containing nucleoside triphosphate hydrolases"/>
    <property type="match status" value="2"/>
</dbReference>
<keyword evidence="4" id="KW-0677">Repeat</keyword>
<dbReference type="PROSITE" id="PS50893">
    <property type="entry name" value="ABC_TRANSPORTER_2"/>
    <property type="match status" value="2"/>
</dbReference>
<evidence type="ECO:0000313" key="10">
    <source>
        <dbReference type="EMBL" id="HBP30259.1"/>
    </source>
</evidence>
<keyword evidence="3" id="KW-0762">Sugar transport</keyword>
<dbReference type="AlphaFoldDB" id="A0A356LHE3"/>
<dbReference type="CDD" id="cd03216">
    <property type="entry name" value="ABC_Carb_Monos_I"/>
    <property type="match status" value="1"/>
</dbReference>
<accession>A0A356LHE3</accession>
<dbReference type="InterPro" id="IPR003439">
    <property type="entry name" value="ABC_transporter-like_ATP-bd"/>
</dbReference>
<evidence type="ECO:0000256" key="6">
    <source>
        <dbReference type="ARBA" id="ARBA00022840"/>
    </source>
</evidence>